<protein>
    <recommendedName>
        <fullName evidence="1">BRCT domain-containing protein</fullName>
    </recommendedName>
</protein>
<sequence length="267" mass="30120">MDFVALSLKTANQWPDSICAIDVVKVKNNVIIDTLSTYINPQQTFDPFYVSQHGIDSTDVANSPSFEDFHPLLNTWLSNEPVISFYKDYEALVLQEAYATIGKIPLLFKHYSLLPFLKKENPHWTNYTLTTIAQNLAVPIEYTDATTIASITLSILKDRATWEVDLNIQSTIENTPIKSLALKTIIFTGGLQGMTRSSAAKLVMRTGAYFTNTMSKKVDILIVSRSSQIKFEETNHRSSKWQKALQLQQNGHSISILFEDDFLAFIA</sequence>
<keyword evidence="3" id="KW-1185">Reference proteome</keyword>
<dbReference type="GO" id="GO:0003676">
    <property type="term" value="F:nucleic acid binding"/>
    <property type="evidence" value="ECO:0007669"/>
    <property type="project" value="InterPro"/>
</dbReference>
<evidence type="ECO:0000259" key="1">
    <source>
        <dbReference type="PROSITE" id="PS50172"/>
    </source>
</evidence>
<organism evidence="2 3">
    <name type="scientific">Kurthia sibirica</name>
    <dbReference type="NCBI Taxonomy" id="202750"/>
    <lineage>
        <taxon>Bacteria</taxon>
        <taxon>Bacillati</taxon>
        <taxon>Bacillota</taxon>
        <taxon>Bacilli</taxon>
        <taxon>Bacillales</taxon>
        <taxon>Caryophanaceae</taxon>
        <taxon>Kurthia</taxon>
    </lineage>
</organism>
<dbReference type="GO" id="GO:0004527">
    <property type="term" value="F:exonuclease activity"/>
    <property type="evidence" value="ECO:0007669"/>
    <property type="project" value="UniProtKB-ARBA"/>
</dbReference>
<evidence type="ECO:0000313" key="3">
    <source>
        <dbReference type="Proteomes" id="UP000245938"/>
    </source>
</evidence>
<dbReference type="EMBL" id="QFVR01000003">
    <property type="protein sequence ID" value="PWI26287.1"/>
    <property type="molecule type" value="Genomic_DNA"/>
</dbReference>
<gene>
    <name evidence="2" type="ORF">DEX24_02835</name>
</gene>
<dbReference type="InterPro" id="IPR012337">
    <property type="entry name" value="RNaseH-like_sf"/>
</dbReference>
<dbReference type="InterPro" id="IPR036420">
    <property type="entry name" value="BRCT_dom_sf"/>
</dbReference>
<dbReference type="AlphaFoldDB" id="A0A2U3AP28"/>
<dbReference type="SMART" id="SM00479">
    <property type="entry name" value="EXOIII"/>
    <property type="match status" value="1"/>
</dbReference>
<dbReference type="Gene3D" id="3.40.50.10190">
    <property type="entry name" value="BRCT domain"/>
    <property type="match status" value="1"/>
</dbReference>
<reference evidence="2 3" key="1">
    <citation type="submission" date="2018-05" db="EMBL/GenBank/DDBJ databases">
        <title>Kurthia sibirica genome sequence.</title>
        <authorList>
            <person name="Maclea K.S."/>
            <person name="Goen A.E."/>
        </authorList>
    </citation>
    <scope>NUCLEOTIDE SEQUENCE [LARGE SCALE GENOMIC DNA]</scope>
    <source>
        <strain evidence="2 3">ATCC 49154</strain>
    </source>
</reference>
<dbReference type="InterPro" id="IPR001357">
    <property type="entry name" value="BRCT_dom"/>
</dbReference>
<dbReference type="OrthoDB" id="9803913at2"/>
<proteinExistence type="predicted"/>
<dbReference type="SUPFAM" id="SSF52113">
    <property type="entry name" value="BRCT domain"/>
    <property type="match status" value="1"/>
</dbReference>
<dbReference type="Pfam" id="PF00533">
    <property type="entry name" value="BRCT"/>
    <property type="match status" value="1"/>
</dbReference>
<name>A0A2U3AP28_9BACL</name>
<dbReference type="CDD" id="cd17748">
    <property type="entry name" value="BRCT_DNA_ligase_like"/>
    <property type="match status" value="1"/>
</dbReference>
<dbReference type="PROSITE" id="PS50172">
    <property type="entry name" value="BRCT"/>
    <property type="match status" value="1"/>
</dbReference>
<evidence type="ECO:0000313" key="2">
    <source>
        <dbReference type="EMBL" id="PWI26287.1"/>
    </source>
</evidence>
<dbReference type="Proteomes" id="UP000245938">
    <property type="component" value="Unassembled WGS sequence"/>
</dbReference>
<dbReference type="RefSeq" id="WP_109304892.1">
    <property type="nucleotide sequence ID" value="NZ_BJUF01000066.1"/>
</dbReference>
<dbReference type="Gene3D" id="3.30.420.10">
    <property type="entry name" value="Ribonuclease H-like superfamily/Ribonuclease H"/>
    <property type="match status" value="1"/>
</dbReference>
<comment type="caution">
    <text evidence="2">The sequence shown here is derived from an EMBL/GenBank/DDBJ whole genome shotgun (WGS) entry which is preliminary data.</text>
</comment>
<dbReference type="InterPro" id="IPR013520">
    <property type="entry name" value="Ribonucl_H"/>
</dbReference>
<feature type="domain" description="BRCT" evidence="1">
    <location>
        <begin position="184"/>
        <end position="267"/>
    </location>
</feature>
<dbReference type="SUPFAM" id="SSF53098">
    <property type="entry name" value="Ribonuclease H-like"/>
    <property type="match status" value="1"/>
</dbReference>
<dbReference type="Pfam" id="PF00929">
    <property type="entry name" value="RNase_T"/>
    <property type="match status" value="1"/>
</dbReference>
<dbReference type="InterPro" id="IPR036397">
    <property type="entry name" value="RNaseH_sf"/>
</dbReference>
<accession>A0A2U3AP28</accession>